<evidence type="ECO:0000313" key="1">
    <source>
        <dbReference type="EMBL" id="KAI3707494.1"/>
    </source>
</evidence>
<reference evidence="2" key="1">
    <citation type="journal article" date="2022" name="Mol. Ecol. Resour.">
        <title>The genomes of chicory, endive, great burdock and yacon provide insights into Asteraceae palaeo-polyploidization history and plant inulin production.</title>
        <authorList>
            <person name="Fan W."/>
            <person name="Wang S."/>
            <person name="Wang H."/>
            <person name="Wang A."/>
            <person name="Jiang F."/>
            <person name="Liu H."/>
            <person name="Zhao H."/>
            <person name="Xu D."/>
            <person name="Zhang Y."/>
        </authorList>
    </citation>
    <scope>NUCLEOTIDE SEQUENCE [LARGE SCALE GENOMIC DNA]</scope>
    <source>
        <strain evidence="2">cv. Niubang</strain>
    </source>
</reference>
<accession>A0ACB9ABW7</accession>
<evidence type="ECO:0000313" key="2">
    <source>
        <dbReference type="Proteomes" id="UP001055879"/>
    </source>
</evidence>
<name>A0ACB9ABW7_ARCLA</name>
<keyword evidence="2" id="KW-1185">Reference proteome</keyword>
<proteinExistence type="predicted"/>
<protein>
    <submittedName>
        <fullName evidence="1">Uncharacterized protein</fullName>
    </submittedName>
</protein>
<gene>
    <name evidence="1" type="ORF">L6452_26068</name>
</gene>
<dbReference type="Proteomes" id="UP001055879">
    <property type="component" value="Linkage Group LG08"/>
</dbReference>
<reference evidence="1 2" key="2">
    <citation type="journal article" date="2022" name="Mol. Ecol. Resour.">
        <title>The genomes of chicory, endive, great burdock and yacon provide insights into Asteraceae paleo-polyploidization history and plant inulin production.</title>
        <authorList>
            <person name="Fan W."/>
            <person name="Wang S."/>
            <person name="Wang H."/>
            <person name="Wang A."/>
            <person name="Jiang F."/>
            <person name="Liu H."/>
            <person name="Zhao H."/>
            <person name="Xu D."/>
            <person name="Zhang Y."/>
        </authorList>
    </citation>
    <scope>NUCLEOTIDE SEQUENCE [LARGE SCALE GENOMIC DNA]</scope>
    <source>
        <strain evidence="2">cv. Niubang</strain>
    </source>
</reference>
<sequence length="82" mass="8671">MVTRSAASTVHKVATVSPVKTAIDKGKSLLENSSSSSDESEDDEDSSTTPDNVLVGTGHAPSRKPRQFTTVAAAAHYELMYC</sequence>
<comment type="caution">
    <text evidence="1">The sequence shown here is derived from an EMBL/GenBank/DDBJ whole genome shotgun (WGS) entry which is preliminary data.</text>
</comment>
<organism evidence="1 2">
    <name type="scientific">Arctium lappa</name>
    <name type="common">Greater burdock</name>
    <name type="synonym">Lappa major</name>
    <dbReference type="NCBI Taxonomy" id="4217"/>
    <lineage>
        <taxon>Eukaryota</taxon>
        <taxon>Viridiplantae</taxon>
        <taxon>Streptophyta</taxon>
        <taxon>Embryophyta</taxon>
        <taxon>Tracheophyta</taxon>
        <taxon>Spermatophyta</taxon>
        <taxon>Magnoliopsida</taxon>
        <taxon>eudicotyledons</taxon>
        <taxon>Gunneridae</taxon>
        <taxon>Pentapetalae</taxon>
        <taxon>asterids</taxon>
        <taxon>campanulids</taxon>
        <taxon>Asterales</taxon>
        <taxon>Asteraceae</taxon>
        <taxon>Carduoideae</taxon>
        <taxon>Cardueae</taxon>
        <taxon>Arctiinae</taxon>
        <taxon>Arctium</taxon>
    </lineage>
</organism>
<dbReference type="EMBL" id="CM042054">
    <property type="protein sequence ID" value="KAI3707494.1"/>
    <property type="molecule type" value="Genomic_DNA"/>
</dbReference>